<name>A0ABD0SV58_LOXSC</name>
<feature type="domain" description="DUF2428" evidence="3">
    <location>
        <begin position="706"/>
        <end position="950"/>
    </location>
</feature>
<dbReference type="InterPro" id="IPR056843">
    <property type="entry name" value="THADA-like_TPR"/>
</dbReference>
<comment type="similarity">
    <text evidence="1">Belongs to the THADA family.</text>
</comment>
<dbReference type="SUPFAM" id="SSF48371">
    <property type="entry name" value="ARM repeat"/>
    <property type="match status" value="1"/>
</dbReference>
<dbReference type="InterPro" id="IPR016024">
    <property type="entry name" value="ARM-type_fold"/>
</dbReference>
<evidence type="ECO:0000259" key="3">
    <source>
        <dbReference type="Pfam" id="PF10350"/>
    </source>
</evidence>
<dbReference type="Pfam" id="PF25150">
    <property type="entry name" value="TPR_Trm732"/>
    <property type="match status" value="1"/>
</dbReference>
<evidence type="ECO:0000256" key="2">
    <source>
        <dbReference type="ARBA" id="ARBA00022694"/>
    </source>
</evidence>
<organism evidence="6 7">
    <name type="scientific">Loxostege sticticalis</name>
    <name type="common">Beet webworm moth</name>
    <dbReference type="NCBI Taxonomy" id="481309"/>
    <lineage>
        <taxon>Eukaryota</taxon>
        <taxon>Metazoa</taxon>
        <taxon>Ecdysozoa</taxon>
        <taxon>Arthropoda</taxon>
        <taxon>Hexapoda</taxon>
        <taxon>Insecta</taxon>
        <taxon>Pterygota</taxon>
        <taxon>Neoptera</taxon>
        <taxon>Endopterygota</taxon>
        <taxon>Lepidoptera</taxon>
        <taxon>Glossata</taxon>
        <taxon>Ditrysia</taxon>
        <taxon>Pyraloidea</taxon>
        <taxon>Crambidae</taxon>
        <taxon>Pyraustinae</taxon>
        <taxon>Loxostege</taxon>
    </lineage>
</organism>
<dbReference type="Pfam" id="PF25151">
    <property type="entry name" value="TPR_Trm732_C"/>
    <property type="match status" value="1"/>
</dbReference>
<evidence type="ECO:0000256" key="1">
    <source>
        <dbReference type="ARBA" id="ARBA00010409"/>
    </source>
</evidence>
<keyword evidence="2" id="KW-0819">tRNA processing</keyword>
<dbReference type="GO" id="GO:0008033">
    <property type="term" value="P:tRNA processing"/>
    <property type="evidence" value="ECO:0007669"/>
    <property type="project" value="UniProtKB-KW"/>
</dbReference>
<dbReference type="InterPro" id="IPR051954">
    <property type="entry name" value="tRNA_methyltransferase_THADA"/>
</dbReference>
<feature type="domain" description="tRNA (32-2'-O)-methyltransferase regulator THADA-like C-terminal TPR repeats region" evidence="5">
    <location>
        <begin position="952"/>
        <end position="1100"/>
    </location>
</feature>
<accession>A0ABD0SV58</accession>
<gene>
    <name evidence="6" type="ORF">ABMA28_003725</name>
</gene>
<dbReference type="Pfam" id="PF10350">
    <property type="entry name" value="DUF2428"/>
    <property type="match status" value="1"/>
</dbReference>
<evidence type="ECO:0000313" key="7">
    <source>
        <dbReference type="Proteomes" id="UP001549921"/>
    </source>
</evidence>
<dbReference type="InterPro" id="IPR056842">
    <property type="entry name" value="THADA-like_TPR_C"/>
</dbReference>
<protein>
    <recommendedName>
        <fullName evidence="8">DUF2428 domain-containing protein</fullName>
    </recommendedName>
</protein>
<feature type="domain" description="tRNA (32-2'-O)-methyltransferase regulator THADA-like TPR repeats region" evidence="4">
    <location>
        <begin position="312"/>
        <end position="524"/>
    </location>
</feature>
<comment type="caution">
    <text evidence="6">The sequence shown here is derived from an EMBL/GenBank/DDBJ whole genome shotgun (WGS) entry which is preliminary data.</text>
</comment>
<evidence type="ECO:0000313" key="6">
    <source>
        <dbReference type="EMBL" id="KAL0828812.1"/>
    </source>
</evidence>
<dbReference type="InterPro" id="IPR019442">
    <property type="entry name" value="THADA/TRM732_DUF2428"/>
</dbReference>
<evidence type="ECO:0000259" key="5">
    <source>
        <dbReference type="Pfam" id="PF25151"/>
    </source>
</evidence>
<dbReference type="EMBL" id="JBEDNZ010000015">
    <property type="protein sequence ID" value="KAL0828812.1"/>
    <property type="molecule type" value="Genomic_DNA"/>
</dbReference>
<reference evidence="6 7" key="1">
    <citation type="submission" date="2024-06" db="EMBL/GenBank/DDBJ databases">
        <title>A chromosome-level genome assembly of beet webworm, Loxostege sticticalis.</title>
        <authorList>
            <person name="Zhang Y."/>
        </authorList>
    </citation>
    <scope>NUCLEOTIDE SEQUENCE [LARGE SCALE GENOMIC DNA]</scope>
    <source>
        <strain evidence="6">AQ028</strain>
        <tissue evidence="6">Male pupae</tissue>
    </source>
</reference>
<dbReference type="Proteomes" id="UP001549921">
    <property type="component" value="Unassembled WGS sequence"/>
</dbReference>
<dbReference type="PANTHER" id="PTHR14387">
    <property type="entry name" value="THADA/DEATH RECEPTOR INTERACTING PROTEIN"/>
    <property type="match status" value="1"/>
</dbReference>
<proteinExistence type="inferred from homology"/>
<evidence type="ECO:0008006" key="8">
    <source>
        <dbReference type="Google" id="ProtNLM"/>
    </source>
</evidence>
<evidence type="ECO:0000259" key="4">
    <source>
        <dbReference type="Pfam" id="PF25150"/>
    </source>
</evidence>
<dbReference type="PANTHER" id="PTHR14387:SF0">
    <property type="entry name" value="DUF2428 DOMAIN-CONTAINING PROTEIN"/>
    <property type="match status" value="1"/>
</dbReference>
<sequence length="1448" mass="165237">MDVFIEKINVPTNVLRLETIQELLQNVRATKSTQNGSKWTELLQLLWTHLEEGLNKFDDQLLCATCFYTVLELTDEQQYYLTKLSQLVTQELELKGHGNKTFIKQPGPVDQTLKCNTNEKNRKTLQVVSLMYGMIQSTFITSTDKTVIELSDSLKLTLDLLIEMAYEYSRYTFIVFKTISSLKKVCGTELQDIVFSSSNVIRLLNLVNHNWENPITGVRDLNKSIFQTLVSMFDENTRDVVLKEIDNFYWNKAKYLMLSEVIEQSKERVVTLVQKNLWIVGLIDSLYKPGLVSAGADMYYAIIKNINTEGEWCDIFKTEVLNILIGSSSKAIENFSNYWCLTTFKKFPDLSGVLIEELQKFEESESKLYSTLCILKQANKLGILDKSVKTCDSIAEAMVLERLQHCNPYIRMLQFEIISVRQGKALPSPYEFKLILEYLYNNVSSDCTVLRISMLGNIKCFLTYLHSSYCSHTKSHQNFETDNLLNFYQDLQAFIIESLNLDGNYQRKVTTIKLCSILLSSLNAMPKKRQKQTSNSGVAMTTFLKQQDCLVLFGENFLKNLFSLLKDPADDIRDNTVQLLLDHYSKEITPTLLDYLIKDAKDCVQSKFFYQISCGQSIFRLIASLLSKENYADTIFKTVDEVYCFGFDVLNAEYKLKRDIVKSIEDGKQQHAYLSIILEVLKVSKQNSFELKNLRNSIPQLLIILDDISNQFAWEQDPATSSDFSKMSDMVKSIIASSGYNPLDENDLTKISGLQQIVLNCLWLNVKASCDLASYLTHFFRDDEDVASCEKCLAIMTHVLETSRHKGAIEAAGAALGRAIQHLTSLPEESALSRLPLSLLKCKLNDLVSFTNMASVTRRGAGLSIMLHRIVSSDMKKGKPLFHHFMSTLLRVCREQPSPLADSHRDEPAALYIHFLTRAAADSGLASDTMYYSAELAAVAFDNLTSTHWQIRNAALQLYGALIPKLIGQKKASGADAATVATVACDELRTHAPRLWRHMHRSLQTIDNTDTVQAHSNIMPILNVLANLARRYNFDSDIKQDSEKELLASLILLLGSPIFTVRRLTARCIFNIFDFETVYEIILNCEIVNENFLHGCLLLVGNYKKYMQETNIEKFTELGQKFSNILDGGNHSYFSKREFDEQWNRELDVKDIIKEANTNRYSPGVFYWANSKLKKHIDVCPWDDIPGILQLLLQDNDYENYCELILNRIETSCDIPKQVILQIAELLLAFSKFESYVAWKILYLISTHIDLADIVDTESIYNYLHTSGVSYRNRYILPLLASTAAKLPVTHLLSLSNIIFSLCDPDTADVDMRHIASLANNEIAKVLPKIPDSVRISAILCAVILLQDEDEDVRMLNIKFYSNLNRNNVMLHPYICWTKILERNNLESLLDKPESGIPIIYNKLSKVAENYAKSEQIDEYNPFANDSKNIYFEAEVVKKQLQNLKDDI</sequence>